<sequence length="672" mass="73631">MASADPWAALREWVALLPVVEDFGLDDALLDLLFEEAARVEDHNAKEGVTNKTKKTWDGLSKQLEDARKLEAKKKRRGVVGKPDARERFDRFQRSSAVLKNTGHRLRYFKEMRATRTPPRATTRTQLELNRYMWHSMWMERNLEALGFGEDAPERPLMIQSEEAMQSPLKPTVLRESVAGDAAKFVVVELKLPAKFLEAVRAVECVAEMISGDGVLENVSGAARRRPRELGRRDAFGRHATVPSLGAGGWDITWRVGVAKSTGEMSWSSPSAGAYAEVADAGALGELVALPARRHVVAQAHAAPRAPPRRGRGLGRPGRRGPRPGRGPARAGDHARAGARIALGARGASVLVGNARRAVDRAKPVHGRLEDRRAMRLKRKALVDVDWATDVELDLAAERGTSLFSRANADKLRGRARGVRDKADEQRREREAAAAAAKRFDARAEAAAERRRREESERFDREMAFFKAQQEATAVFARREEETADDGFPAYDAAAFEGPPPPPAPVAAPPPPLFGDPVVLAGDGHTYERRAITEWFQRGNATPLHVRARAEPARSPNYSVRRLADEHRATTAAAAAAPPALRALRALARAPPPVAARRPARAARVSPPSSPAGVAGDLARFLDALDLGRDARRTLEAHKDGRKEAPRVAGRRVEIARRRARVYSPALIAPSR</sequence>
<keyword evidence="4" id="KW-1185">Reference proteome</keyword>
<organism evidence="3 4">
    <name type="scientific">Aureococcus anophagefferens</name>
    <name type="common">Harmful bloom alga</name>
    <dbReference type="NCBI Taxonomy" id="44056"/>
    <lineage>
        <taxon>Eukaryota</taxon>
        <taxon>Sar</taxon>
        <taxon>Stramenopiles</taxon>
        <taxon>Ochrophyta</taxon>
        <taxon>Pelagophyceae</taxon>
        <taxon>Pelagomonadales</taxon>
        <taxon>Pelagomonadaceae</taxon>
        <taxon>Aureococcus</taxon>
    </lineage>
</organism>
<dbReference type="Gene3D" id="3.30.40.10">
    <property type="entry name" value="Zinc/RING finger domain, C3HC4 (zinc finger)"/>
    <property type="match status" value="1"/>
</dbReference>
<dbReference type="SUPFAM" id="SSF57850">
    <property type="entry name" value="RING/U-box"/>
    <property type="match status" value="1"/>
</dbReference>
<evidence type="ECO:0000256" key="1">
    <source>
        <dbReference type="SAM" id="Coils"/>
    </source>
</evidence>
<feature type="coiled-coil region" evidence="1">
    <location>
        <begin position="409"/>
        <end position="457"/>
    </location>
</feature>
<keyword evidence="1" id="KW-0175">Coiled coil</keyword>
<evidence type="ECO:0000256" key="2">
    <source>
        <dbReference type="SAM" id="MobiDB-lite"/>
    </source>
</evidence>
<feature type="region of interest" description="Disordered" evidence="2">
    <location>
        <begin position="299"/>
        <end position="335"/>
    </location>
</feature>
<evidence type="ECO:0000313" key="4">
    <source>
        <dbReference type="Proteomes" id="UP001363151"/>
    </source>
</evidence>
<protein>
    <submittedName>
        <fullName evidence="3">Ubiquitin-protein transferase</fullName>
    </submittedName>
</protein>
<gene>
    <name evidence="3" type="ORF">SO694_00054216</name>
</gene>
<comment type="caution">
    <text evidence="3">The sequence shown here is derived from an EMBL/GenBank/DDBJ whole genome shotgun (WGS) entry which is preliminary data.</text>
</comment>
<keyword evidence="3" id="KW-0808">Transferase</keyword>
<proteinExistence type="predicted"/>
<dbReference type="EMBL" id="JBBJCI010000207">
    <property type="protein sequence ID" value="KAK7241023.1"/>
    <property type="molecule type" value="Genomic_DNA"/>
</dbReference>
<dbReference type="InterPro" id="IPR013083">
    <property type="entry name" value="Znf_RING/FYVE/PHD"/>
</dbReference>
<accession>A0ABR1FXN6</accession>
<feature type="compositionally biased region" description="Basic residues" evidence="2">
    <location>
        <begin position="307"/>
        <end position="323"/>
    </location>
</feature>
<reference evidence="3 4" key="1">
    <citation type="submission" date="2024-03" db="EMBL/GenBank/DDBJ databases">
        <title>Aureococcus anophagefferens CCMP1851 and Kratosvirus quantuckense: Draft genome of a second virus-susceptible host strain in the model system.</title>
        <authorList>
            <person name="Chase E."/>
            <person name="Truchon A.R."/>
            <person name="Schepens W."/>
            <person name="Wilhelm S.W."/>
        </authorList>
    </citation>
    <scope>NUCLEOTIDE SEQUENCE [LARGE SCALE GENOMIC DNA]</scope>
    <source>
        <strain evidence="3 4">CCMP1851</strain>
    </source>
</reference>
<dbReference type="GO" id="GO:0016740">
    <property type="term" value="F:transferase activity"/>
    <property type="evidence" value="ECO:0007669"/>
    <property type="project" value="UniProtKB-KW"/>
</dbReference>
<evidence type="ECO:0000313" key="3">
    <source>
        <dbReference type="EMBL" id="KAK7241023.1"/>
    </source>
</evidence>
<name>A0ABR1FXN6_AURAN</name>
<dbReference type="Proteomes" id="UP001363151">
    <property type="component" value="Unassembled WGS sequence"/>
</dbReference>